<dbReference type="Gene3D" id="3.90.226.10">
    <property type="entry name" value="2-enoyl-CoA Hydratase, Chain A, domain 1"/>
    <property type="match status" value="1"/>
</dbReference>
<dbReference type="GO" id="GO:0008300">
    <property type="term" value="P:isoprenoid catabolic process"/>
    <property type="evidence" value="ECO:0007669"/>
    <property type="project" value="TreeGrafter"/>
</dbReference>
<accession>A0AA42BKB9</accession>
<evidence type="ECO:0000313" key="3">
    <source>
        <dbReference type="Proteomes" id="UP001165413"/>
    </source>
</evidence>
<reference evidence="2" key="1">
    <citation type="submission" date="2022-07" db="EMBL/GenBank/DDBJ databases">
        <title>Characterization of the Novel Bacterium Alteromonas immobilis LMIT006 and Alteromonas gregis LMIT007.</title>
        <authorList>
            <person name="Lin X."/>
        </authorList>
    </citation>
    <scope>NUCLEOTIDE SEQUENCE</scope>
    <source>
        <strain evidence="2">LMIT007</strain>
    </source>
</reference>
<comment type="similarity">
    <text evidence="1">Belongs to the enoyl-CoA hydratase/isomerase family.</text>
</comment>
<dbReference type="Pfam" id="PF00378">
    <property type="entry name" value="ECH_1"/>
    <property type="match status" value="1"/>
</dbReference>
<gene>
    <name evidence="2" type="ORF">NLF92_01390</name>
</gene>
<proteinExistence type="inferred from homology"/>
<protein>
    <submittedName>
        <fullName evidence="2">Enoyl-CoA hydratase-related protein</fullName>
    </submittedName>
</protein>
<evidence type="ECO:0000313" key="2">
    <source>
        <dbReference type="EMBL" id="MCP3427598.1"/>
    </source>
</evidence>
<dbReference type="Proteomes" id="UP001165413">
    <property type="component" value="Unassembled WGS sequence"/>
</dbReference>
<dbReference type="PANTHER" id="PTHR42964">
    <property type="entry name" value="ENOYL-COA HYDRATASE"/>
    <property type="match status" value="1"/>
</dbReference>
<organism evidence="2 3">
    <name type="scientific">Opacimonas viscosa</name>
    <dbReference type="NCBI Taxonomy" id="2961944"/>
    <lineage>
        <taxon>Bacteria</taxon>
        <taxon>Pseudomonadati</taxon>
        <taxon>Pseudomonadota</taxon>
        <taxon>Gammaproteobacteria</taxon>
        <taxon>Alteromonadales</taxon>
        <taxon>Alteromonadaceae</taxon>
        <taxon>Opacimonas</taxon>
    </lineage>
</organism>
<dbReference type="RefSeq" id="WP_254098093.1">
    <property type="nucleotide sequence ID" value="NZ_JANATA010000001.1"/>
</dbReference>
<dbReference type="Gene3D" id="1.10.12.10">
    <property type="entry name" value="Lyase 2-enoyl-coa Hydratase, Chain A, domain 2"/>
    <property type="match status" value="1"/>
</dbReference>
<dbReference type="GO" id="GO:0003824">
    <property type="term" value="F:catalytic activity"/>
    <property type="evidence" value="ECO:0007669"/>
    <property type="project" value="UniProtKB-ARBA"/>
</dbReference>
<dbReference type="InterPro" id="IPR014748">
    <property type="entry name" value="Enoyl-CoA_hydra_C"/>
</dbReference>
<dbReference type="EMBL" id="JANATA010000001">
    <property type="protein sequence ID" value="MCP3427598.1"/>
    <property type="molecule type" value="Genomic_DNA"/>
</dbReference>
<comment type="caution">
    <text evidence="2">The sequence shown here is derived from an EMBL/GenBank/DDBJ whole genome shotgun (WGS) entry which is preliminary data.</text>
</comment>
<dbReference type="PANTHER" id="PTHR42964:SF1">
    <property type="entry name" value="POLYKETIDE BIOSYNTHESIS ENOYL-COA HYDRATASE PKSH-RELATED"/>
    <property type="match status" value="1"/>
</dbReference>
<sequence length="266" mass="28324">MSRPVTYEVLTSGVAYLTLNQEATHNAFDDAMIQLLITGIKAAGSDHKVRVLVLQSTGQTFSAGANLHWMQRMVDYTYADNHQDALQLSALMHLLKACPKPTIAKVQGSVFGGAIGLLACCNIVVSNQASQFCLSEVKLGLAPATIAPFVIAAIGPRHAERYMLSAEVFDATTASAIGLVSEVTSAENLDSVTESFIQKFLANGPQAMTATKNLISLCSNASIDDALRDKTAHTIATLRVSDEGQAGLKAFFDKAPPPWIKQGDKA</sequence>
<keyword evidence="3" id="KW-1185">Reference proteome</keyword>
<dbReference type="InterPro" id="IPR029045">
    <property type="entry name" value="ClpP/crotonase-like_dom_sf"/>
</dbReference>
<name>A0AA42BKB9_9ALTE</name>
<dbReference type="AlphaFoldDB" id="A0AA42BKB9"/>
<dbReference type="InterPro" id="IPR001753">
    <property type="entry name" value="Enoyl-CoA_hydra/iso"/>
</dbReference>
<dbReference type="InterPro" id="IPR051683">
    <property type="entry name" value="Enoyl-CoA_Hydratase/Isomerase"/>
</dbReference>
<dbReference type="SUPFAM" id="SSF52096">
    <property type="entry name" value="ClpP/crotonase"/>
    <property type="match status" value="1"/>
</dbReference>
<evidence type="ECO:0000256" key="1">
    <source>
        <dbReference type="ARBA" id="ARBA00005254"/>
    </source>
</evidence>
<dbReference type="CDD" id="cd06558">
    <property type="entry name" value="crotonase-like"/>
    <property type="match status" value="1"/>
</dbReference>